<dbReference type="PANTHER" id="PTHR45138">
    <property type="entry name" value="REGULATORY COMPONENTS OF SENSORY TRANSDUCTION SYSTEM"/>
    <property type="match status" value="1"/>
</dbReference>
<keyword evidence="1" id="KW-0812">Transmembrane</keyword>
<dbReference type="InterPro" id="IPR000160">
    <property type="entry name" value="GGDEF_dom"/>
</dbReference>
<dbReference type="InterPro" id="IPR043128">
    <property type="entry name" value="Rev_trsase/Diguanyl_cyclase"/>
</dbReference>
<proteinExistence type="predicted"/>
<dbReference type="PROSITE" id="PS50887">
    <property type="entry name" value="GGDEF"/>
    <property type="match status" value="1"/>
</dbReference>
<comment type="caution">
    <text evidence="3">The sequence shown here is derived from an EMBL/GenBank/DDBJ whole genome shotgun (WGS) entry which is preliminary data.</text>
</comment>
<gene>
    <name evidence="3" type="ORF">C4886_00580</name>
</gene>
<dbReference type="AlphaFoldDB" id="A0A367G9C9"/>
<dbReference type="InterPro" id="IPR029787">
    <property type="entry name" value="Nucleotide_cyclase"/>
</dbReference>
<dbReference type="GO" id="GO:0052621">
    <property type="term" value="F:diguanylate cyclase activity"/>
    <property type="evidence" value="ECO:0007669"/>
    <property type="project" value="TreeGrafter"/>
</dbReference>
<reference evidence="3 4" key="1">
    <citation type="submission" date="2018-02" db="EMBL/GenBank/DDBJ databases">
        <title>Complete genome sequencing of Faecalibacterium prausnitzii strains isolated from the human gut.</title>
        <authorList>
            <person name="Fitzgerald B.C."/>
            <person name="Shkoporov A.N."/>
            <person name="Ross P.R."/>
            <person name="Hill C."/>
        </authorList>
    </citation>
    <scope>NUCLEOTIDE SEQUENCE [LARGE SCALE GENOMIC DNA]</scope>
    <source>
        <strain evidence="3 4">APC942/31-1</strain>
    </source>
</reference>
<evidence type="ECO:0000259" key="2">
    <source>
        <dbReference type="PROSITE" id="PS50887"/>
    </source>
</evidence>
<dbReference type="NCBIfam" id="TIGR00254">
    <property type="entry name" value="GGDEF"/>
    <property type="match status" value="1"/>
</dbReference>
<dbReference type="SUPFAM" id="SSF55073">
    <property type="entry name" value="Nucleotide cyclase"/>
    <property type="match status" value="1"/>
</dbReference>
<dbReference type="CDD" id="cd01949">
    <property type="entry name" value="GGDEF"/>
    <property type="match status" value="1"/>
</dbReference>
<feature type="transmembrane region" description="Helical" evidence="1">
    <location>
        <begin position="332"/>
        <end position="354"/>
    </location>
</feature>
<feature type="transmembrane region" description="Helical" evidence="1">
    <location>
        <begin position="180"/>
        <end position="202"/>
    </location>
</feature>
<dbReference type="EMBL" id="PSQG01000001">
    <property type="protein sequence ID" value="RCH46469.1"/>
    <property type="molecule type" value="Genomic_DNA"/>
</dbReference>
<dbReference type="RefSeq" id="WP_114001439.1">
    <property type="nucleotide sequence ID" value="NZ_PSQG01000001.1"/>
</dbReference>
<dbReference type="Proteomes" id="UP000253208">
    <property type="component" value="Unassembled WGS sequence"/>
</dbReference>
<keyword evidence="1" id="KW-1133">Transmembrane helix</keyword>
<feature type="transmembrane region" description="Helical" evidence="1">
    <location>
        <begin position="240"/>
        <end position="260"/>
    </location>
</feature>
<accession>A0A367G9C9</accession>
<feature type="transmembrane region" description="Helical" evidence="1">
    <location>
        <begin position="214"/>
        <end position="234"/>
    </location>
</feature>
<protein>
    <submittedName>
        <fullName evidence="3">GGDEF domain-containing protein</fullName>
    </submittedName>
</protein>
<feature type="domain" description="GGDEF" evidence="2">
    <location>
        <begin position="429"/>
        <end position="559"/>
    </location>
</feature>
<feature type="transmembrane region" description="Helical" evidence="1">
    <location>
        <begin position="366"/>
        <end position="384"/>
    </location>
</feature>
<organism evidence="3 4">
    <name type="scientific">Blautia obeum</name>
    <dbReference type="NCBI Taxonomy" id="40520"/>
    <lineage>
        <taxon>Bacteria</taxon>
        <taxon>Bacillati</taxon>
        <taxon>Bacillota</taxon>
        <taxon>Clostridia</taxon>
        <taxon>Lachnospirales</taxon>
        <taxon>Lachnospiraceae</taxon>
        <taxon>Blautia</taxon>
    </lineage>
</organism>
<keyword evidence="1" id="KW-0472">Membrane</keyword>
<feature type="transmembrane region" description="Helical" evidence="1">
    <location>
        <begin position="301"/>
        <end position="320"/>
    </location>
</feature>
<name>A0A367G9C9_9FIRM</name>
<dbReference type="Gene3D" id="3.30.70.270">
    <property type="match status" value="1"/>
</dbReference>
<dbReference type="Pfam" id="PF00990">
    <property type="entry name" value="GGDEF"/>
    <property type="match status" value="1"/>
</dbReference>
<evidence type="ECO:0000256" key="1">
    <source>
        <dbReference type="SAM" id="Phobius"/>
    </source>
</evidence>
<evidence type="ECO:0000313" key="4">
    <source>
        <dbReference type="Proteomes" id="UP000253208"/>
    </source>
</evidence>
<sequence>MDYRKKKNLIWKGESFLFVVVLLVFGAIFAAIHTGGLIQNQDSVQLLNKGWYYIKDGKKQEITLPAEIPAKTGEKLILYNESLGAESRGMTVVSTGAQYDLVIRLNGKILYEYKEAMFSKNVQMRSKVQCIAALGNDTEGKVLTFSYSAPQRGKYVIEPVCIGTGSAIAWYQIRKAAIPLGAATIMIVLSMIALCICIYMRIRQMPDRRFRDVALFLMMCSIWLVTDSSLAQSYSRCPEVLCLISFYMFMLLAVPMLRFLQNIGNMKKYRLLDLGIFTFYLNAVLQGVLVILGAFEFKDMLFVTHILLFVWVLISAVLLIREYRKHKQREIHLLLIAYIIVGASGIIALILYWLFEISYYGSIFELGNLVFLVLVIADAVMMMADNVRYRLESQAYERLSREDGMTGLETRANFEKKLESISADMGRYRDILLMYIDIDQLRVINEEYGRAAGDEMVVISARCVENVFQEKGTCYRIGGDEFAVLVYDPEVPDEFWSERLKEELRNIGRGCRHRFSLSLGCSHLRNKDGSLKSMGEWKYEADRKLYENKKKGDLKNGVY</sequence>
<feature type="transmembrane region" description="Helical" evidence="1">
    <location>
        <begin position="272"/>
        <end position="295"/>
    </location>
</feature>
<evidence type="ECO:0000313" key="3">
    <source>
        <dbReference type="EMBL" id="RCH46469.1"/>
    </source>
</evidence>
<dbReference type="PANTHER" id="PTHR45138:SF9">
    <property type="entry name" value="DIGUANYLATE CYCLASE DGCM-RELATED"/>
    <property type="match status" value="1"/>
</dbReference>
<dbReference type="SMART" id="SM00267">
    <property type="entry name" value="GGDEF"/>
    <property type="match status" value="1"/>
</dbReference>
<dbReference type="InterPro" id="IPR050469">
    <property type="entry name" value="Diguanylate_Cyclase"/>
</dbReference>